<dbReference type="InterPro" id="IPR018891">
    <property type="entry name" value="AIPR_C"/>
</dbReference>
<reference evidence="2 3" key="1">
    <citation type="journal article" date="2006" name="Science">
        <title>Genome of rice cluster I archaea -- the key methane producers in the rice rhizosphere.</title>
        <authorList>
            <person name="Erkel C."/>
            <person name="Kube M."/>
            <person name="Reinhardt R."/>
            <person name="Liesack W."/>
        </authorList>
    </citation>
    <scope>NUCLEOTIDE SEQUENCE [LARGE SCALE GENOMIC DNA]</scope>
    <source>
        <strain evidence="3">DSM 22066 / NBRC 105507 / MRE50</strain>
    </source>
</reference>
<dbReference type="Proteomes" id="UP000000663">
    <property type="component" value="Chromosome"/>
</dbReference>
<dbReference type="STRING" id="351160.RCIX2184"/>
<feature type="domain" description="Abortive phage infection protein C-terminal" evidence="1">
    <location>
        <begin position="210"/>
        <end position="504"/>
    </location>
</feature>
<dbReference type="Pfam" id="PF10592">
    <property type="entry name" value="AIPR"/>
    <property type="match status" value="1"/>
</dbReference>
<evidence type="ECO:0000313" key="2">
    <source>
        <dbReference type="EMBL" id="CAJ37306.1"/>
    </source>
</evidence>
<dbReference type="eggNOG" id="arCOG06613">
    <property type="taxonomic scope" value="Archaea"/>
</dbReference>
<accession>Q0W2T7</accession>
<name>Q0W2T7_METAR</name>
<dbReference type="KEGG" id="rci:RCIX2184"/>
<sequence length="546" mass="63533">MGTSMSIIDDIRSEVDKIAQERNMAPDRAFGYWFIEGYQDFSPEQAEEMVIDGPWDHGRDAIYYDDENNVLQIYQFKYSEDATYVQEAFRDIQRGLKAENEQNNSISKCSLVKLYVVSLSTMDAPLRRILGTTRGVVRRWLDNNGFGDVDYKIEVIDADEFRRLWDRIIGINAWLKFKQPPIFEHDSLFGLFDASGLKDEIYNEDLLAFNIRKYLGPKGTINSQIEGSLIDQQKRSMFWKLNNGIVCLCTHYGRPTPSNQIEFRNLTIVNGAQTITTISRYLENNPLSEPIWVFVKVIKVADLDVTFARELTRSSNAQNATNNKDMRAIEPAHKIMKEWLKNEYRICYIFRRGEKADRDHVSVTMKDICQAYVAFYLNAPYVSYGTPSKIFTENPNYYPFIYPIEEMKTLQKTGDRESVRLFLLKRIIPSLMLKKIREFLKEETLNQPDQTKWKSSAYQILWLYNEAFKQLGITDYEDIYIKLDACIDNSILELYSGLRDYVENAELTVPTTFKSLEISEKLSSRGVFVNTLLRNGKNKISKVFTE</sequence>
<organism evidence="2 3">
    <name type="scientific">Methanocella arvoryzae (strain DSM 22066 / NBRC 105507 / MRE50)</name>
    <dbReference type="NCBI Taxonomy" id="351160"/>
    <lineage>
        <taxon>Archaea</taxon>
        <taxon>Methanobacteriati</taxon>
        <taxon>Methanobacteriota</taxon>
        <taxon>Stenosarchaea group</taxon>
        <taxon>Methanomicrobia</taxon>
        <taxon>Methanocellales</taxon>
        <taxon>Methanocellaceae</taxon>
        <taxon>Methanocella</taxon>
    </lineage>
</organism>
<evidence type="ECO:0000313" key="3">
    <source>
        <dbReference type="Proteomes" id="UP000000663"/>
    </source>
</evidence>
<dbReference type="AlphaFoldDB" id="Q0W2T7"/>
<evidence type="ECO:0000259" key="1">
    <source>
        <dbReference type="Pfam" id="PF10592"/>
    </source>
</evidence>
<protein>
    <recommendedName>
        <fullName evidence="1">Abortive phage infection protein C-terminal domain-containing protein</fullName>
    </recommendedName>
</protein>
<keyword evidence="3" id="KW-1185">Reference proteome</keyword>
<gene>
    <name evidence="2" type="ORF">RCIX2184</name>
</gene>
<dbReference type="EMBL" id="AM114193">
    <property type="protein sequence ID" value="CAJ37306.1"/>
    <property type="molecule type" value="Genomic_DNA"/>
</dbReference>
<proteinExistence type="predicted"/>